<keyword evidence="3 10" id="KW-0489">Methyltransferase</keyword>
<keyword evidence="6" id="KW-0145">Chemotaxis</keyword>
<dbReference type="Pfam" id="PF03705">
    <property type="entry name" value="CheR_N"/>
    <property type="match status" value="1"/>
</dbReference>
<feature type="active site" evidence="6">
    <location>
        <position position="7"/>
    </location>
</feature>
<dbReference type="InterPro" id="IPR022642">
    <property type="entry name" value="CheR_C"/>
</dbReference>
<dbReference type="CDD" id="cd16434">
    <property type="entry name" value="CheB-CheR_fusion"/>
    <property type="match status" value="1"/>
</dbReference>
<dbReference type="Gene3D" id="3.30.450.20">
    <property type="entry name" value="PAS domain"/>
    <property type="match status" value="1"/>
</dbReference>
<dbReference type="Pfam" id="PF01739">
    <property type="entry name" value="CheR"/>
    <property type="match status" value="1"/>
</dbReference>
<dbReference type="Proteomes" id="UP000186607">
    <property type="component" value="Unassembled WGS sequence"/>
</dbReference>
<feature type="active site" evidence="6">
    <location>
        <position position="124"/>
    </location>
</feature>
<dbReference type="GO" id="GO:0005737">
    <property type="term" value="C:cytoplasm"/>
    <property type="evidence" value="ECO:0007669"/>
    <property type="project" value="InterPro"/>
</dbReference>
<dbReference type="SUPFAM" id="SSF47757">
    <property type="entry name" value="Chemotaxis receptor methyltransferase CheR, N-terminal domain"/>
    <property type="match status" value="1"/>
</dbReference>
<protein>
    <recommendedName>
        <fullName evidence="2">protein-glutamate O-methyltransferase</fullName>
        <ecNumber evidence="2">2.1.1.80</ecNumber>
    </recommendedName>
</protein>
<keyword evidence="4 10" id="KW-0808">Transferase</keyword>
<dbReference type="InterPro" id="IPR035965">
    <property type="entry name" value="PAS-like_dom_sf"/>
</dbReference>
<keyword evidence="11" id="KW-1185">Reference proteome</keyword>
<dbReference type="InterPro" id="IPR000780">
    <property type="entry name" value="CheR_MeTrfase"/>
</dbReference>
<dbReference type="GO" id="GO:0000156">
    <property type="term" value="F:phosphorelay response regulator activity"/>
    <property type="evidence" value="ECO:0007669"/>
    <property type="project" value="InterPro"/>
</dbReference>
<evidence type="ECO:0000259" key="8">
    <source>
        <dbReference type="PROSITE" id="PS50122"/>
    </source>
</evidence>
<dbReference type="GO" id="GO:0006935">
    <property type="term" value="P:chemotaxis"/>
    <property type="evidence" value="ECO:0007669"/>
    <property type="project" value="UniProtKB-UniRule"/>
</dbReference>
<comment type="catalytic activity">
    <reaction evidence="1">
        <text>L-glutamyl-[protein] + S-adenosyl-L-methionine = [protein]-L-glutamate 5-O-methyl ester + S-adenosyl-L-homocysteine</text>
        <dbReference type="Rhea" id="RHEA:24452"/>
        <dbReference type="Rhea" id="RHEA-COMP:10208"/>
        <dbReference type="Rhea" id="RHEA-COMP:10311"/>
        <dbReference type="ChEBI" id="CHEBI:29973"/>
        <dbReference type="ChEBI" id="CHEBI:57856"/>
        <dbReference type="ChEBI" id="CHEBI:59789"/>
        <dbReference type="ChEBI" id="CHEBI:82795"/>
        <dbReference type="EC" id="2.1.1.80"/>
    </reaction>
</comment>
<feature type="active site" evidence="6">
    <location>
        <position position="34"/>
    </location>
</feature>
<dbReference type="SUPFAM" id="SSF55785">
    <property type="entry name" value="PYP-like sensor domain (PAS domain)"/>
    <property type="match status" value="1"/>
</dbReference>
<proteinExistence type="predicted"/>
<dbReference type="SMART" id="SM00138">
    <property type="entry name" value="MeTrc"/>
    <property type="match status" value="1"/>
</dbReference>
<sequence>MVGIGGSAGALDSYERFFLGLPPSTGLAFVVVPHLDPNARGLMPDILARCTPMPVVQITGSQSLRANHVYVIPPGHSLSLEGGTLHPGDLALAGGHVIDHFFESLAADQQGRAVGIVLSGLGTDGTRGIGAIKRLGGRVLIEDPQTAEYPDMPRSAAGTGLADDVLPALELAASLVGLTEMTHLLDERALSQGGSESGTPLQTILRLVRARSGHDFTRYKPATLVRRIDRRMKGRGIVDVSDYLRVLETSPDEIEALFQDFTINVTSFFRDAEAFEALKIQLRSVLQEHQQEQDTFRVWVAACSTGEEAYSVAIVLHELTTELARERPGGPLLRVQIFATDIDPVVVNTARQGLYPRDIAYVVSEERLQRFFQLSGEQYQVRAGIRDSVVFAAHSTFADPPFTRLDLVSCRNLLIYVGTGLQRQILELFRYALRPAGLLFLGASESIGTDQQGFTALDRRWKIYRRGEGEAGRPSLAAPFSPRARETPPGGGAVLKGLAQVGSAGRSDLAPRLHSALLAEYAPPAVVVSGQGEVLFVHGHASRYLEIPPGQVQNNVFEMVPVSLRLALRSAVREAHREQRQVTYRGLVAALPGESQTGESQTGKAQTLDLSVRPLQPASGGPLLITFQEISEAAAEVEEAGNAVEAERPDDAGHRLALELELRHGREALRASVEEMARSIEDLRVSHEELQTSHEELQSTNEELMTSKEELQSLNEELSTVNAEHQVIIQDQARANDDLNNLLDTAGTAILFLGNDLTIRRFTLPIGRLVRLTPADVGRPLDDFNVLLRQNELLADIDRVLKTLEPHEAQVQTQDGEWFLLQIQPYRTADNRIDGVVVALTSIAVVKALEWRLVESLNLNRAALDTRHDPLLLLDQHLRAVTASQALLTLLEGEPTPGTGDVDLPELRRRLRAMIETGEPVSGAVAQAQVED</sequence>
<feature type="coiled-coil region" evidence="7">
    <location>
        <begin position="673"/>
        <end position="724"/>
    </location>
</feature>
<evidence type="ECO:0000313" key="10">
    <source>
        <dbReference type="EMBL" id="OLV18636.1"/>
    </source>
</evidence>
<keyword evidence="5" id="KW-0949">S-adenosyl-L-methionine</keyword>
<evidence type="ECO:0000256" key="6">
    <source>
        <dbReference type="PROSITE-ProRule" id="PRU00050"/>
    </source>
</evidence>
<dbReference type="Pfam" id="PF01339">
    <property type="entry name" value="CheB_methylest"/>
    <property type="match status" value="1"/>
</dbReference>
<dbReference type="InterPro" id="IPR000673">
    <property type="entry name" value="Sig_transdc_resp-reg_Me-estase"/>
</dbReference>
<evidence type="ECO:0000313" key="11">
    <source>
        <dbReference type="Proteomes" id="UP000186607"/>
    </source>
</evidence>
<keyword evidence="7" id="KW-0175">Coiled coil</keyword>
<dbReference type="STRING" id="249408.BOO71_0005242"/>
<feature type="domain" description="CheR-type methyltransferase" evidence="9">
    <location>
        <begin position="201"/>
        <end position="447"/>
    </location>
</feature>
<evidence type="ECO:0000256" key="3">
    <source>
        <dbReference type="ARBA" id="ARBA00022603"/>
    </source>
</evidence>
<dbReference type="InterPro" id="IPR022641">
    <property type="entry name" value="CheR_N"/>
</dbReference>
<gene>
    <name evidence="10" type="ORF">BOO71_0005242</name>
</gene>
<dbReference type="GO" id="GO:0008984">
    <property type="term" value="F:protein-glutamate methylesterase activity"/>
    <property type="evidence" value="ECO:0007669"/>
    <property type="project" value="InterPro"/>
</dbReference>
<dbReference type="Gene3D" id="1.10.155.10">
    <property type="entry name" value="Chemotaxis receptor methyltransferase CheR, N-terminal domain"/>
    <property type="match status" value="1"/>
</dbReference>
<name>A0A1U7P0E1_9DEIO</name>
<dbReference type="EC" id="2.1.1.80" evidence="2"/>
<feature type="domain" description="CheB-type methylesterase" evidence="8">
    <location>
        <begin position="1"/>
        <end position="182"/>
    </location>
</feature>
<reference evidence="10 11" key="1">
    <citation type="submission" date="2017-01" db="EMBL/GenBank/DDBJ databases">
        <title>Genome Analysis of Deinococcus marmoris KOPRI26562.</title>
        <authorList>
            <person name="Kim J.H."/>
            <person name="Oh H.-M."/>
        </authorList>
    </citation>
    <scope>NUCLEOTIDE SEQUENCE [LARGE SCALE GENOMIC DNA]</scope>
    <source>
        <strain evidence="10 11">KOPRI26562</strain>
    </source>
</reference>
<evidence type="ECO:0000259" key="9">
    <source>
        <dbReference type="PROSITE" id="PS50123"/>
    </source>
</evidence>
<evidence type="ECO:0000256" key="4">
    <source>
        <dbReference type="ARBA" id="ARBA00022679"/>
    </source>
</evidence>
<dbReference type="Gene3D" id="3.40.50.180">
    <property type="entry name" value="Methylesterase CheB, C-terminal domain"/>
    <property type="match status" value="1"/>
</dbReference>
<dbReference type="GO" id="GO:0008983">
    <property type="term" value="F:protein-glutamate O-methyltransferase activity"/>
    <property type="evidence" value="ECO:0007669"/>
    <property type="project" value="UniProtKB-EC"/>
</dbReference>
<dbReference type="PROSITE" id="PS50122">
    <property type="entry name" value="CHEB"/>
    <property type="match status" value="1"/>
</dbReference>
<evidence type="ECO:0000256" key="7">
    <source>
        <dbReference type="SAM" id="Coils"/>
    </source>
</evidence>
<dbReference type="Gene3D" id="3.40.50.150">
    <property type="entry name" value="Vaccinia Virus protein VP39"/>
    <property type="match status" value="1"/>
</dbReference>
<comment type="caution">
    <text evidence="10">The sequence shown here is derived from an EMBL/GenBank/DDBJ whole genome shotgun (WGS) entry which is preliminary data.</text>
</comment>
<dbReference type="PANTHER" id="PTHR24422:SF27">
    <property type="entry name" value="PROTEIN-GLUTAMATE O-METHYLTRANSFERASE"/>
    <property type="match status" value="1"/>
</dbReference>
<dbReference type="PRINTS" id="PR00996">
    <property type="entry name" value="CHERMTFRASE"/>
</dbReference>
<evidence type="ECO:0000256" key="2">
    <source>
        <dbReference type="ARBA" id="ARBA00012534"/>
    </source>
</evidence>
<dbReference type="SUPFAM" id="SSF52738">
    <property type="entry name" value="Methylesterase CheB, C-terminal domain"/>
    <property type="match status" value="1"/>
</dbReference>
<organism evidence="10 11">
    <name type="scientific">Deinococcus marmoris</name>
    <dbReference type="NCBI Taxonomy" id="249408"/>
    <lineage>
        <taxon>Bacteria</taxon>
        <taxon>Thermotogati</taxon>
        <taxon>Deinococcota</taxon>
        <taxon>Deinococci</taxon>
        <taxon>Deinococcales</taxon>
        <taxon>Deinococcaceae</taxon>
        <taxon>Deinococcus</taxon>
    </lineage>
</organism>
<dbReference type="PROSITE" id="PS50123">
    <property type="entry name" value="CHER"/>
    <property type="match status" value="1"/>
</dbReference>
<dbReference type="InterPro" id="IPR036804">
    <property type="entry name" value="CheR_N_sf"/>
</dbReference>
<dbReference type="InterPro" id="IPR050903">
    <property type="entry name" value="Bact_Chemotaxis_MeTrfase"/>
</dbReference>
<dbReference type="SUPFAM" id="SSF53335">
    <property type="entry name" value="S-adenosyl-L-methionine-dependent methyltransferases"/>
    <property type="match status" value="1"/>
</dbReference>
<accession>A0A1U7P0E1</accession>
<dbReference type="EMBL" id="MSTI01000063">
    <property type="protein sequence ID" value="OLV18636.1"/>
    <property type="molecule type" value="Genomic_DNA"/>
</dbReference>
<keyword evidence="6" id="KW-0378">Hydrolase</keyword>
<evidence type="ECO:0000256" key="1">
    <source>
        <dbReference type="ARBA" id="ARBA00001541"/>
    </source>
</evidence>
<dbReference type="InterPro" id="IPR029063">
    <property type="entry name" value="SAM-dependent_MTases_sf"/>
</dbReference>
<evidence type="ECO:0000256" key="5">
    <source>
        <dbReference type="ARBA" id="ARBA00022691"/>
    </source>
</evidence>
<dbReference type="InterPro" id="IPR035909">
    <property type="entry name" value="CheB_C"/>
</dbReference>
<dbReference type="AlphaFoldDB" id="A0A1U7P0E1"/>
<dbReference type="PANTHER" id="PTHR24422">
    <property type="entry name" value="CHEMOTAXIS PROTEIN METHYLTRANSFERASE"/>
    <property type="match status" value="1"/>
</dbReference>
<dbReference type="GO" id="GO:0032259">
    <property type="term" value="P:methylation"/>
    <property type="evidence" value="ECO:0007669"/>
    <property type="project" value="UniProtKB-KW"/>
</dbReference>
<dbReference type="Pfam" id="PF13596">
    <property type="entry name" value="PAS_10"/>
    <property type="match status" value="1"/>
</dbReference>